<feature type="compositionally biased region" description="Basic and acidic residues" evidence="1">
    <location>
        <begin position="627"/>
        <end position="648"/>
    </location>
</feature>
<feature type="compositionally biased region" description="Polar residues" evidence="1">
    <location>
        <begin position="184"/>
        <end position="201"/>
    </location>
</feature>
<name>A0A0D1YVZ4_9EURO</name>
<evidence type="ECO:0000313" key="3">
    <source>
        <dbReference type="Proteomes" id="UP000053599"/>
    </source>
</evidence>
<dbReference type="STRING" id="1016849.A0A0D1YVZ4"/>
<dbReference type="AlphaFoldDB" id="A0A0D1YVZ4"/>
<feature type="region of interest" description="Disordered" evidence="1">
    <location>
        <begin position="1"/>
        <end position="36"/>
    </location>
</feature>
<reference evidence="2 3" key="1">
    <citation type="submission" date="2015-01" db="EMBL/GenBank/DDBJ databases">
        <title>The Genome Sequence of Exophiala sideris CBS121828.</title>
        <authorList>
            <consortium name="The Broad Institute Genomics Platform"/>
            <person name="Cuomo C."/>
            <person name="de Hoog S."/>
            <person name="Gorbushina A."/>
            <person name="Stielow B."/>
            <person name="Teixiera M."/>
            <person name="Abouelleil A."/>
            <person name="Chapman S.B."/>
            <person name="Priest M."/>
            <person name="Young S.K."/>
            <person name="Wortman J."/>
            <person name="Nusbaum C."/>
            <person name="Birren B."/>
        </authorList>
    </citation>
    <scope>NUCLEOTIDE SEQUENCE [LARGE SCALE GENOMIC DNA]</scope>
    <source>
        <strain evidence="2 3">CBS 121828</strain>
    </source>
</reference>
<organism evidence="2 3">
    <name type="scientific">Exophiala sideris</name>
    <dbReference type="NCBI Taxonomy" id="1016849"/>
    <lineage>
        <taxon>Eukaryota</taxon>
        <taxon>Fungi</taxon>
        <taxon>Dikarya</taxon>
        <taxon>Ascomycota</taxon>
        <taxon>Pezizomycotina</taxon>
        <taxon>Eurotiomycetes</taxon>
        <taxon>Chaetothyriomycetidae</taxon>
        <taxon>Chaetothyriales</taxon>
        <taxon>Herpotrichiellaceae</taxon>
        <taxon>Exophiala</taxon>
    </lineage>
</organism>
<evidence type="ECO:0000313" key="2">
    <source>
        <dbReference type="EMBL" id="KIV86727.1"/>
    </source>
</evidence>
<feature type="compositionally biased region" description="Polar residues" evidence="1">
    <location>
        <begin position="567"/>
        <end position="577"/>
    </location>
</feature>
<gene>
    <name evidence="2" type="ORF">PV11_02322</name>
</gene>
<feature type="compositionally biased region" description="Basic and acidic residues" evidence="1">
    <location>
        <begin position="589"/>
        <end position="606"/>
    </location>
</feature>
<feature type="compositionally biased region" description="Basic and acidic residues" evidence="1">
    <location>
        <begin position="1"/>
        <end position="11"/>
    </location>
</feature>
<dbReference type="OrthoDB" id="4586300at2759"/>
<feature type="region of interest" description="Disordered" evidence="1">
    <location>
        <begin position="181"/>
        <end position="203"/>
    </location>
</feature>
<proteinExistence type="predicted"/>
<dbReference type="HOGENOM" id="CLU_432756_0_0_1"/>
<dbReference type="EMBL" id="KN846951">
    <property type="protein sequence ID" value="KIV86727.1"/>
    <property type="molecule type" value="Genomic_DNA"/>
</dbReference>
<feature type="compositionally biased region" description="Basic and acidic residues" evidence="1">
    <location>
        <begin position="112"/>
        <end position="122"/>
    </location>
</feature>
<protein>
    <submittedName>
        <fullName evidence="2">Uncharacterized protein</fullName>
    </submittedName>
</protein>
<feature type="region of interest" description="Disordered" evidence="1">
    <location>
        <begin position="450"/>
        <end position="490"/>
    </location>
</feature>
<feature type="compositionally biased region" description="Low complexity" evidence="1">
    <location>
        <begin position="466"/>
        <end position="490"/>
    </location>
</feature>
<feature type="compositionally biased region" description="Low complexity" evidence="1">
    <location>
        <begin position="547"/>
        <end position="557"/>
    </location>
</feature>
<dbReference type="Proteomes" id="UP000053599">
    <property type="component" value="Unassembled WGS sequence"/>
</dbReference>
<accession>A0A0D1YVZ4</accession>
<sequence length="655" mass="74455">MPDRPSVEKDTSIPPPLDPFPTYQTPYPRSDKDSDNQFIRFRRFADEQFQSLFQGFAHSLGMSTRNELQDMMQQKQEFHDEFKRQFEQDMQVLRQQIEESRKEFAQATNDTWKSREDAKEPSMDTSPWWSKGRAAKCPALNGEEPQRNASKCPALYDESGQPRTELDAYDLLQKDKNTKDAQVFETSEQSTSNKPSKSWFSSFGWDGKRKERASSEGQEMIKATDAHLARPSTYVMFGSRRMDPFSNTDQTIPWLMLSPYSPIYLCNPAQPRLFKVRLQDSAGAPFQISRPRFFERWYSDVDEKMAKAVPWADAFEDLLSLQQTGRMVDRDYSTWRTPITWIHDMVHRGSLGSRWGFNQDGLLTKMADTQAIESASSIKDRCRWRKERRWGCQKRADEVQPSEPPPQDHFVEDLIDKATKPLAPFPVFGSILSVADAIVAAVEETAKALEQASNQPAPEPMDKLEAPTAAEESAPSFSTPSPSSYTYESSFSQVDEAGSSKYVVGTLTSTTERTLPDGSIETKRVSKRRFADGTEVVDESVDVRNIPRAQPAQAQAPNDNGKDKHTQITSSTLNQDLAQGGRPLVLDPEECRGRLDREYHAPDKEQSAPSRAQPMISDADAFVNDNVSEKDNTPEIPERKKDNSERSRRGGWFWT</sequence>
<feature type="region of interest" description="Disordered" evidence="1">
    <location>
        <begin position="534"/>
        <end position="655"/>
    </location>
</feature>
<evidence type="ECO:0000256" key="1">
    <source>
        <dbReference type="SAM" id="MobiDB-lite"/>
    </source>
</evidence>
<feature type="region of interest" description="Disordered" evidence="1">
    <location>
        <begin position="109"/>
        <end position="160"/>
    </location>
</feature>